<organism evidence="2">
    <name type="scientific">Oryza sativa subsp. japonica</name>
    <name type="common">Rice</name>
    <dbReference type="NCBI Taxonomy" id="39947"/>
    <lineage>
        <taxon>Eukaryota</taxon>
        <taxon>Viridiplantae</taxon>
        <taxon>Streptophyta</taxon>
        <taxon>Embryophyta</taxon>
        <taxon>Tracheophyta</taxon>
        <taxon>Spermatophyta</taxon>
        <taxon>Magnoliopsida</taxon>
        <taxon>Liliopsida</taxon>
        <taxon>Poales</taxon>
        <taxon>Poaceae</taxon>
        <taxon>BOP clade</taxon>
        <taxon>Oryzoideae</taxon>
        <taxon>Oryzeae</taxon>
        <taxon>Oryzinae</taxon>
        <taxon>Oryza</taxon>
        <taxon>Oryza sativa</taxon>
    </lineage>
</organism>
<accession>Q8S093</accession>
<protein>
    <submittedName>
        <fullName evidence="2">Uncharacterized protein</fullName>
    </submittedName>
</protein>
<evidence type="ECO:0000313" key="2">
    <source>
        <dbReference type="EMBL" id="BAB90298.1"/>
    </source>
</evidence>
<reference evidence="2" key="1">
    <citation type="journal article" date="2002" name="Nature">
        <title>The genome sequence and structure of rice chromosome 1.</title>
        <authorList>
            <person name="Sasaki T."/>
            <person name="Matsumoto T."/>
            <person name="Yamamoto K."/>
            <person name="Sakata K."/>
            <person name="Baba T."/>
            <person name="Katayose Y."/>
            <person name="Wu J."/>
            <person name="Niimura Y."/>
            <person name="Cheng Z."/>
            <person name="Nagamura Y."/>
            <person name="Antonio B.A."/>
            <person name="Kanamori H."/>
            <person name="Hosokawa S."/>
            <person name="Masukawa M."/>
            <person name="Arikawa K."/>
            <person name="Chiden Y."/>
            <person name="Hayashi M."/>
            <person name="Okamoto M."/>
            <person name="Ando T."/>
            <person name="Aoki H."/>
            <person name="Arita K."/>
            <person name="Hamada M."/>
            <person name="Harada C."/>
            <person name="Hijishita S."/>
            <person name="Honda M."/>
            <person name="Ichikawa Y."/>
            <person name="Idonuma A."/>
            <person name="Iijima M."/>
            <person name="Ikeda M."/>
            <person name="Ikeno M."/>
            <person name="Itoh S."/>
            <person name="Itoh T."/>
            <person name="Itoh Y."/>
            <person name="Itoh Y."/>
            <person name="Iwabuchi A."/>
            <person name="Kamiya K."/>
            <person name="Karasawa W."/>
            <person name="Katagiri S."/>
            <person name="Kikuta A."/>
            <person name="Kobayashi N."/>
            <person name="Kono I."/>
            <person name="Machita K."/>
            <person name="Maehara T."/>
            <person name="Mizuno H."/>
            <person name="Mizubayashi T."/>
            <person name="Mukai Y."/>
            <person name="Nagasaki H."/>
            <person name="Nakashima M."/>
            <person name="Nakama Y."/>
            <person name="Nakamichi Y."/>
            <person name="Nakamura M."/>
            <person name="Namiki N."/>
            <person name="Negishi M."/>
            <person name="Ohta I."/>
            <person name="Ono N."/>
            <person name="Saji S."/>
            <person name="Sakai K."/>
            <person name="Shibata M."/>
            <person name="Shimokawa T."/>
            <person name="Shomura A."/>
            <person name="Song J."/>
            <person name="Takazaki Y."/>
            <person name="Terasawa K."/>
            <person name="Tsuji K."/>
            <person name="Waki K."/>
            <person name="Yamagata H."/>
            <person name="Yamane H."/>
            <person name="Yoshiki S."/>
            <person name="Yoshihara R."/>
            <person name="Yukawa K."/>
            <person name="Zhong H."/>
            <person name="Iwama H."/>
            <person name="Endo T."/>
            <person name="Ito H."/>
            <person name="Hahn J.H."/>
            <person name="Kim H.I."/>
            <person name="Eun M.Y."/>
            <person name="Yano M."/>
            <person name="Jiang J."/>
            <person name="Gojobori T."/>
        </authorList>
    </citation>
    <scope>NUCLEOTIDE SEQUENCE [LARGE SCALE GENOMIC DNA]</scope>
</reference>
<name>Q8S093_ORYSJ</name>
<proteinExistence type="predicted"/>
<feature type="compositionally biased region" description="Gly residues" evidence="1">
    <location>
        <begin position="23"/>
        <end position="34"/>
    </location>
</feature>
<sequence length="62" mass="6424">MPNVLNAYVVPHTHSASASKRLAGGGAARGGGQRGRARGDSVPAVVSGSRREATRRFSSPFF</sequence>
<dbReference type="EMBL" id="AP003436">
    <property type="protein sequence ID" value="BAB90298.1"/>
    <property type="molecule type" value="Genomic_DNA"/>
</dbReference>
<feature type="region of interest" description="Disordered" evidence="1">
    <location>
        <begin position="15"/>
        <end position="62"/>
    </location>
</feature>
<gene>
    <name evidence="2" type="primary">P0470A12.32</name>
</gene>
<dbReference type="AlphaFoldDB" id="Q8S093"/>
<dbReference type="Proteomes" id="UP000817658">
    <property type="component" value="Chromosome 1"/>
</dbReference>
<evidence type="ECO:0000256" key="1">
    <source>
        <dbReference type="SAM" id="MobiDB-lite"/>
    </source>
</evidence>